<name>A0A1I2JJ64_9CLOT</name>
<dbReference type="STRING" id="1529.SAMN04487885_102130"/>
<dbReference type="EMBL" id="FOOE01000002">
    <property type="protein sequence ID" value="SFF54634.1"/>
    <property type="molecule type" value="Genomic_DNA"/>
</dbReference>
<organism evidence="3 4">
    <name type="scientific">Clostridium cadaveris</name>
    <dbReference type="NCBI Taxonomy" id="1529"/>
    <lineage>
        <taxon>Bacteria</taxon>
        <taxon>Bacillati</taxon>
        <taxon>Bacillota</taxon>
        <taxon>Clostridia</taxon>
        <taxon>Eubacteriales</taxon>
        <taxon>Clostridiaceae</taxon>
        <taxon>Clostridium</taxon>
    </lineage>
</organism>
<dbReference type="RefSeq" id="WP_027637866.1">
    <property type="nucleotide sequence ID" value="NZ_BAAACD010000024.1"/>
</dbReference>
<dbReference type="Proteomes" id="UP000182135">
    <property type="component" value="Unassembled WGS sequence"/>
</dbReference>
<dbReference type="InterPro" id="IPR025868">
    <property type="entry name" value="Zn_ribbon_dom_put"/>
</dbReference>
<evidence type="ECO:0000313" key="5">
    <source>
        <dbReference type="Proteomes" id="UP000246114"/>
    </source>
</evidence>
<dbReference type="Proteomes" id="UP000246114">
    <property type="component" value="Unassembled WGS sequence"/>
</dbReference>
<dbReference type="GeneID" id="90544317"/>
<dbReference type="Pfam" id="PF12674">
    <property type="entry name" value="Zn_ribbon_2"/>
    <property type="match status" value="1"/>
</dbReference>
<feature type="domain" description="Putative zinc ribbon" evidence="1">
    <location>
        <begin position="5"/>
        <end position="85"/>
    </location>
</feature>
<gene>
    <name evidence="2" type="ORF">DBY38_13450</name>
    <name evidence="3" type="ORF">SAMN04487885_102130</name>
</gene>
<evidence type="ECO:0000313" key="4">
    <source>
        <dbReference type="Proteomes" id="UP000182135"/>
    </source>
</evidence>
<keyword evidence="4" id="KW-1185">Reference proteome</keyword>
<reference evidence="3 4" key="1">
    <citation type="submission" date="2016-10" db="EMBL/GenBank/DDBJ databases">
        <authorList>
            <person name="de Groot N.N."/>
        </authorList>
    </citation>
    <scope>NUCLEOTIDE SEQUENCE [LARGE SCALE GENOMIC DNA]</scope>
    <source>
        <strain evidence="3 4">NLAE-zl-G419</strain>
    </source>
</reference>
<dbReference type="AlphaFoldDB" id="A0A1I2JJ64"/>
<dbReference type="EMBL" id="QAMZ01000053">
    <property type="protein sequence ID" value="PWL51939.1"/>
    <property type="molecule type" value="Genomic_DNA"/>
</dbReference>
<protein>
    <submittedName>
        <fullName evidence="3">Putative zinc ribbon domain-containing protein</fullName>
    </submittedName>
    <submittedName>
        <fullName evidence="2">Transcriptional regulator</fullName>
    </submittedName>
</protein>
<dbReference type="OrthoDB" id="9801008at2"/>
<evidence type="ECO:0000313" key="2">
    <source>
        <dbReference type="EMBL" id="PWL51939.1"/>
    </source>
</evidence>
<reference evidence="2 5" key="2">
    <citation type="submission" date="2018-03" db="EMBL/GenBank/DDBJ databases">
        <title>The uncultured portion of the human microbiome is neutrally assembled.</title>
        <authorList>
            <person name="Jeraldo P."/>
            <person name="Boardman L."/>
            <person name="White B.A."/>
            <person name="Nelson H."/>
            <person name="Goldenfeld N."/>
            <person name="Chia N."/>
        </authorList>
    </citation>
    <scope>NUCLEOTIDE SEQUENCE [LARGE SCALE GENOMIC DNA]</scope>
    <source>
        <strain evidence="2">CIM:MAG 903</strain>
    </source>
</reference>
<proteinExistence type="predicted"/>
<evidence type="ECO:0000259" key="1">
    <source>
        <dbReference type="Pfam" id="PF12674"/>
    </source>
</evidence>
<accession>A0A1I2JJ64</accession>
<evidence type="ECO:0000313" key="3">
    <source>
        <dbReference type="EMBL" id="SFF54634.1"/>
    </source>
</evidence>
<sequence length="87" mass="10346">MERKYCQSCGMPLIDEKELGTNKDGSRNEEYCIYCFEQGDFKGDMTMEEMIAFCAPFMVKSNPNMTEEEAKDNMRKFFPCLKRWRNK</sequence>
<dbReference type="eggNOG" id="COG3708">
    <property type="taxonomic scope" value="Bacteria"/>
</dbReference>